<protein>
    <submittedName>
        <fullName evidence="2">Uncharacterized protein</fullName>
    </submittedName>
</protein>
<dbReference type="Proteomes" id="UP001303046">
    <property type="component" value="Unassembled WGS sequence"/>
</dbReference>
<feature type="region of interest" description="Disordered" evidence="1">
    <location>
        <begin position="1"/>
        <end position="49"/>
    </location>
</feature>
<dbReference type="EMBL" id="JAVFWL010000001">
    <property type="protein sequence ID" value="KAK6725638.1"/>
    <property type="molecule type" value="Genomic_DNA"/>
</dbReference>
<feature type="compositionally biased region" description="Basic and acidic residues" evidence="1">
    <location>
        <begin position="7"/>
        <end position="39"/>
    </location>
</feature>
<name>A0ABR1BGT1_NECAM</name>
<comment type="caution">
    <text evidence="2">The sequence shown here is derived from an EMBL/GenBank/DDBJ whole genome shotgun (WGS) entry which is preliminary data.</text>
</comment>
<organism evidence="2 3">
    <name type="scientific">Necator americanus</name>
    <name type="common">Human hookworm</name>
    <dbReference type="NCBI Taxonomy" id="51031"/>
    <lineage>
        <taxon>Eukaryota</taxon>
        <taxon>Metazoa</taxon>
        <taxon>Ecdysozoa</taxon>
        <taxon>Nematoda</taxon>
        <taxon>Chromadorea</taxon>
        <taxon>Rhabditida</taxon>
        <taxon>Rhabditina</taxon>
        <taxon>Rhabditomorpha</taxon>
        <taxon>Strongyloidea</taxon>
        <taxon>Ancylostomatidae</taxon>
        <taxon>Bunostominae</taxon>
        <taxon>Necator</taxon>
    </lineage>
</organism>
<evidence type="ECO:0000313" key="3">
    <source>
        <dbReference type="Proteomes" id="UP001303046"/>
    </source>
</evidence>
<accession>A0ABR1BGT1</accession>
<keyword evidence="3" id="KW-1185">Reference proteome</keyword>
<reference evidence="2 3" key="1">
    <citation type="submission" date="2023-08" db="EMBL/GenBank/DDBJ databases">
        <title>A Necator americanus chromosomal reference genome.</title>
        <authorList>
            <person name="Ilik V."/>
            <person name="Petrzelkova K.J."/>
            <person name="Pardy F."/>
            <person name="Fuh T."/>
            <person name="Niatou-Singa F.S."/>
            <person name="Gouil Q."/>
            <person name="Baker L."/>
            <person name="Ritchie M.E."/>
            <person name="Jex A.R."/>
            <person name="Gazzola D."/>
            <person name="Li H."/>
            <person name="Toshio Fujiwara R."/>
            <person name="Zhan B."/>
            <person name="Aroian R.V."/>
            <person name="Pafco B."/>
            <person name="Schwarz E.M."/>
        </authorList>
    </citation>
    <scope>NUCLEOTIDE SEQUENCE [LARGE SCALE GENOMIC DNA]</scope>
    <source>
        <strain evidence="2 3">Aroian</strain>
        <tissue evidence="2">Whole animal</tissue>
    </source>
</reference>
<proteinExistence type="predicted"/>
<gene>
    <name evidence="2" type="primary">Necator_chrI.g258</name>
    <name evidence="2" type="ORF">RB195_004137</name>
</gene>
<sequence>MFPNSGGDDHGGDDRGDDRDDGDRSGDDRDDHDGVHDYVNRGQLPELGEYPGAPFGYCNRIDVAQRSTFNSGTCLT</sequence>
<evidence type="ECO:0000313" key="2">
    <source>
        <dbReference type="EMBL" id="KAK6725638.1"/>
    </source>
</evidence>
<evidence type="ECO:0000256" key="1">
    <source>
        <dbReference type="SAM" id="MobiDB-lite"/>
    </source>
</evidence>